<dbReference type="Proteomes" id="UP000020773">
    <property type="component" value="Unassembled WGS sequence"/>
</dbReference>
<feature type="non-terminal residue" evidence="1">
    <location>
        <position position="34"/>
    </location>
</feature>
<gene>
    <name evidence="1" type="ORF">M125_3307</name>
</gene>
<name>A0A015U036_BACFG</name>
<accession>A0A015U036</accession>
<evidence type="ECO:0000313" key="2">
    <source>
        <dbReference type="Proteomes" id="UP000020773"/>
    </source>
</evidence>
<dbReference type="AlphaFoldDB" id="A0A015U036"/>
<comment type="caution">
    <text evidence="1">The sequence shown here is derived from an EMBL/GenBank/DDBJ whole genome shotgun (WGS) entry which is preliminary data.</text>
</comment>
<dbReference type="EMBL" id="JGDB01000210">
    <property type="protein sequence ID" value="EXY90019.1"/>
    <property type="molecule type" value="Genomic_DNA"/>
</dbReference>
<evidence type="ECO:0000313" key="1">
    <source>
        <dbReference type="EMBL" id="EXY90019.1"/>
    </source>
</evidence>
<reference evidence="1 2" key="1">
    <citation type="submission" date="2014-02" db="EMBL/GenBank/DDBJ databases">
        <authorList>
            <person name="Sears C."/>
            <person name="Carroll K."/>
            <person name="Sack B.R."/>
            <person name="Qadri F."/>
            <person name="Myers L.L."/>
            <person name="Chung G.-T."/>
            <person name="Escheverria P."/>
            <person name="Fraser C.M."/>
            <person name="Sadzewicz L."/>
            <person name="Shefchek K.A."/>
            <person name="Tallon L."/>
            <person name="Das S.P."/>
            <person name="Daugherty S."/>
            <person name="Mongodin E.F."/>
        </authorList>
    </citation>
    <scope>NUCLEOTIDE SEQUENCE [LARGE SCALE GENOMIC DNA]</scope>
    <source>
        <strain evidence="2">3998T(B)3</strain>
    </source>
</reference>
<organism evidence="1 2">
    <name type="scientific">Bacteroides fragilis str. 3998T(B)3</name>
    <dbReference type="NCBI Taxonomy" id="1339316"/>
    <lineage>
        <taxon>Bacteria</taxon>
        <taxon>Pseudomonadati</taxon>
        <taxon>Bacteroidota</taxon>
        <taxon>Bacteroidia</taxon>
        <taxon>Bacteroidales</taxon>
        <taxon>Bacteroidaceae</taxon>
        <taxon>Bacteroides</taxon>
    </lineage>
</organism>
<proteinExistence type="predicted"/>
<protein>
    <submittedName>
        <fullName evidence="1">Uncharacterized protein</fullName>
    </submittedName>
</protein>
<sequence length="34" mass="4025">MDELYKTYPKYDIYMVGSDQVWNPSASSSIEPYF</sequence>